<dbReference type="SUPFAM" id="SSF58104">
    <property type="entry name" value="Methyl-accepting chemotaxis protein (MCP) signaling domain"/>
    <property type="match status" value="1"/>
</dbReference>
<evidence type="ECO:0000256" key="2">
    <source>
        <dbReference type="ARBA" id="ARBA00022519"/>
    </source>
</evidence>
<keyword evidence="6" id="KW-1133">Transmembrane helix</keyword>
<gene>
    <name evidence="10" type="primary">mcp4_5</name>
    <name evidence="10" type="ORF">D791_02931</name>
</gene>
<dbReference type="STRING" id="1229521.D791_02931"/>
<reference evidence="10 11" key="2">
    <citation type="journal article" date="2015" name="Syst. Appl. Microbiol.">
        <title>Nitrincola nitratireducens sp. nov. isolated from a haloalkaline crater lake.</title>
        <authorList>
            <person name="Singh A."/>
            <person name="Vaidya B."/>
            <person name="Tanuku N.R."/>
            <person name="Pinnaka A.K."/>
        </authorList>
    </citation>
    <scope>NUCLEOTIDE SEQUENCE [LARGE SCALE GENOMIC DNA]</scope>
    <source>
        <strain evidence="10 11">AK23</strain>
    </source>
</reference>
<feature type="domain" description="HAMP" evidence="9">
    <location>
        <begin position="328"/>
        <end position="381"/>
    </location>
</feature>
<comment type="similarity">
    <text evidence="4">Belongs to the methyl-accepting chemotaxis (MCP) protein family.</text>
</comment>
<feature type="domain" description="T-SNARE coiled-coil homology" evidence="8">
    <location>
        <begin position="573"/>
        <end position="635"/>
    </location>
</feature>
<dbReference type="PATRIC" id="fig|1229521.3.peg.2963"/>
<dbReference type="EMBL" id="AONB01000016">
    <property type="protein sequence ID" value="EXJ10162.1"/>
    <property type="molecule type" value="Genomic_DNA"/>
</dbReference>
<feature type="domain" description="Methyl-accepting transducer" evidence="7">
    <location>
        <begin position="386"/>
        <end position="622"/>
    </location>
</feature>
<evidence type="ECO:0000256" key="6">
    <source>
        <dbReference type="SAM" id="Phobius"/>
    </source>
</evidence>
<keyword evidence="6" id="KW-0812">Transmembrane</keyword>
<keyword evidence="11" id="KW-1185">Reference proteome</keyword>
<proteinExistence type="inferred from homology"/>
<feature type="transmembrane region" description="Helical" evidence="6">
    <location>
        <begin position="12"/>
        <end position="33"/>
    </location>
</feature>
<sequence length="659" mass="72494">MTRLIAQLKLRTVLLMISLIPLLFAFVMSVFWWQQIRVEIQQADQELTTVELGQYLGALSHEMAIERGLTAGFLGSGGQAQQQVAMQQQRQKVDMFVASFKQYASSLPQSHRSLVAEVQATLEQLSSLRADVDRLNGRQSFAYYSELNRLALEAKSLLIASVVSPKTTELMEANLSLMWMKERIGQYRGALNGAFNAKSVSMVNLAEIQRYILDTNLREARFRYFATDELLTRLDSAKSQSHWQQVQQVLSQLNVYQEGNELQGPANWFALATSMIGDIDQISQYAVTTLMQSAESTHDKAVQKQVVAMVSFLFVLGVVLLITMSAIRSINTRVKRINGLLHRVADQSDLTLRLKDSSADELGDIGQSLDKHLSFLAASMQLIASETDSTQKALKQVKTDVSDSLENVKSQADNSDAVATAIQELSYTSQDIAKNMREASDQTRHVNELGIKSSRVSDDVLSAISVINESILRSQGLVQTLKDDFSGVEHILETIRTISEQTNLLALNAAIESARAGDAGRGFAVVADEVRQLAKKTQDSTEQIGQMIVKLNQSSEAALSSMMTSAEAASGSSDLVAENQHAIHELFTAIEKVNSLITQVATAAEEQTAVTEDVSGNVQNVANLAQSTRDRVLHLNASLDQMTTAFGQIAKDVGHYKLR</sequence>
<dbReference type="Gene3D" id="1.10.287.950">
    <property type="entry name" value="Methyl-accepting chemotaxis protein"/>
    <property type="match status" value="1"/>
</dbReference>
<keyword evidence="6" id="KW-0472">Membrane</keyword>
<evidence type="ECO:0000259" key="7">
    <source>
        <dbReference type="PROSITE" id="PS50111"/>
    </source>
</evidence>
<dbReference type="PANTHER" id="PTHR32089:SF112">
    <property type="entry name" value="LYSOZYME-LIKE PROTEIN-RELATED"/>
    <property type="match status" value="1"/>
</dbReference>
<evidence type="ECO:0000256" key="1">
    <source>
        <dbReference type="ARBA" id="ARBA00004429"/>
    </source>
</evidence>
<evidence type="ECO:0000313" key="10">
    <source>
        <dbReference type="EMBL" id="EXJ10162.1"/>
    </source>
</evidence>
<protein>
    <submittedName>
        <fullName evidence="10">Methyl-accepting chemotaxis protein 4</fullName>
    </submittedName>
</protein>
<dbReference type="FunFam" id="1.10.287.950:FF:000001">
    <property type="entry name" value="Methyl-accepting chemotaxis sensory transducer"/>
    <property type="match status" value="1"/>
</dbReference>
<evidence type="ECO:0000259" key="8">
    <source>
        <dbReference type="PROSITE" id="PS50192"/>
    </source>
</evidence>
<organism evidence="10 11">
    <name type="scientific">Nitrincola nitratireducens</name>
    <dbReference type="NCBI Taxonomy" id="1229521"/>
    <lineage>
        <taxon>Bacteria</taxon>
        <taxon>Pseudomonadati</taxon>
        <taxon>Pseudomonadota</taxon>
        <taxon>Gammaproteobacteria</taxon>
        <taxon>Oceanospirillales</taxon>
        <taxon>Oceanospirillaceae</taxon>
        <taxon>Nitrincola</taxon>
    </lineage>
</organism>
<dbReference type="CDD" id="cd11386">
    <property type="entry name" value="MCP_signal"/>
    <property type="match status" value="1"/>
</dbReference>
<dbReference type="PROSITE" id="PS50192">
    <property type="entry name" value="T_SNARE"/>
    <property type="match status" value="1"/>
</dbReference>
<dbReference type="Pfam" id="PF00672">
    <property type="entry name" value="HAMP"/>
    <property type="match status" value="1"/>
</dbReference>
<evidence type="ECO:0000256" key="4">
    <source>
        <dbReference type="ARBA" id="ARBA00029447"/>
    </source>
</evidence>
<dbReference type="InterPro" id="IPR000727">
    <property type="entry name" value="T_SNARE_dom"/>
</dbReference>
<comment type="caution">
    <text evidence="10">The sequence shown here is derived from an EMBL/GenBank/DDBJ whole genome shotgun (WGS) entry which is preliminary data.</text>
</comment>
<evidence type="ECO:0000313" key="11">
    <source>
        <dbReference type="Proteomes" id="UP000019464"/>
    </source>
</evidence>
<keyword evidence="2" id="KW-0997">Cell inner membrane</keyword>
<dbReference type="PROSITE" id="PS50111">
    <property type="entry name" value="CHEMOTAXIS_TRANSDUC_2"/>
    <property type="match status" value="1"/>
</dbReference>
<reference evidence="11" key="1">
    <citation type="submission" date="2012-11" db="EMBL/GenBank/DDBJ databases">
        <authorList>
            <person name="Singh A."/>
            <person name="Pinnaka A.K."/>
            <person name="Vaidya B."/>
        </authorList>
    </citation>
    <scope>NUCLEOTIDE SEQUENCE [LARGE SCALE GENOMIC DNA]</scope>
    <source>
        <strain evidence="11">AK23</strain>
    </source>
</reference>
<dbReference type="GO" id="GO:0007165">
    <property type="term" value="P:signal transduction"/>
    <property type="evidence" value="ECO:0007669"/>
    <property type="project" value="UniProtKB-KW"/>
</dbReference>
<dbReference type="AlphaFoldDB" id="W9V1W8"/>
<evidence type="ECO:0000256" key="3">
    <source>
        <dbReference type="ARBA" id="ARBA00023224"/>
    </source>
</evidence>
<dbReference type="Pfam" id="PF00015">
    <property type="entry name" value="MCPsignal"/>
    <property type="match status" value="1"/>
</dbReference>
<name>W9V1W8_9GAMM</name>
<dbReference type="InterPro" id="IPR004089">
    <property type="entry name" value="MCPsignal_dom"/>
</dbReference>
<dbReference type="Proteomes" id="UP000019464">
    <property type="component" value="Unassembled WGS sequence"/>
</dbReference>
<evidence type="ECO:0000256" key="5">
    <source>
        <dbReference type="PROSITE-ProRule" id="PRU00284"/>
    </source>
</evidence>
<dbReference type="RefSeq" id="WP_036512568.1">
    <property type="nucleotide sequence ID" value="NZ_AONB01000016.1"/>
</dbReference>
<dbReference type="GO" id="GO:0006935">
    <property type="term" value="P:chemotaxis"/>
    <property type="evidence" value="ECO:0007669"/>
    <property type="project" value="UniProtKB-ARBA"/>
</dbReference>
<dbReference type="PROSITE" id="PS50885">
    <property type="entry name" value="HAMP"/>
    <property type="match status" value="1"/>
</dbReference>
<keyword evidence="2" id="KW-1003">Cell membrane</keyword>
<dbReference type="PANTHER" id="PTHR32089">
    <property type="entry name" value="METHYL-ACCEPTING CHEMOTAXIS PROTEIN MCPB"/>
    <property type="match status" value="1"/>
</dbReference>
<evidence type="ECO:0000259" key="9">
    <source>
        <dbReference type="PROSITE" id="PS50885"/>
    </source>
</evidence>
<feature type="transmembrane region" description="Helical" evidence="6">
    <location>
        <begin position="306"/>
        <end position="327"/>
    </location>
</feature>
<dbReference type="GO" id="GO:0005886">
    <property type="term" value="C:plasma membrane"/>
    <property type="evidence" value="ECO:0007669"/>
    <property type="project" value="UniProtKB-SubCell"/>
</dbReference>
<keyword evidence="3 5" id="KW-0807">Transducer</keyword>
<dbReference type="InterPro" id="IPR013587">
    <property type="entry name" value="Nitrate/nitrite_sensing"/>
</dbReference>
<accession>W9V1W8</accession>
<dbReference type="InterPro" id="IPR003660">
    <property type="entry name" value="HAMP_dom"/>
</dbReference>
<comment type="subcellular location">
    <subcellularLocation>
        <location evidence="1">Cell inner membrane</location>
        <topology evidence="1">Multi-pass membrane protein</topology>
    </subcellularLocation>
</comment>
<dbReference type="SMART" id="SM00283">
    <property type="entry name" value="MA"/>
    <property type="match status" value="1"/>
</dbReference>
<dbReference type="OrthoDB" id="2489132at2"/>
<dbReference type="Pfam" id="PF08376">
    <property type="entry name" value="NIT"/>
    <property type="match status" value="1"/>
</dbReference>